<feature type="transmembrane region" description="Helical" evidence="6">
    <location>
        <begin position="79"/>
        <end position="106"/>
    </location>
</feature>
<dbReference type="InterPro" id="IPR036259">
    <property type="entry name" value="MFS_trans_sf"/>
</dbReference>
<dbReference type="PROSITE" id="PS50850">
    <property type="entry name" value="MFS"/>
    <property type="match status" value="1"/>
</dbReference>
<evidence type="ECO:0000256" key="5">
    <source>
        <dbReference type="ARBA" id="ARBA00023136"/>
    </source>
</evidence>
<dbReference type="SUPFAM" id="SSF103473">
    <property type="entry name" value="MFS general substrate transporter"/>
    <property type="match status" value="1"/>
</dbReference>
<feature type="transmembrane region" description="Helical" evidence="6">
    <location>
        <begin position="136"/>
        <end position="161"/>
    </location>
</feature>
<gene>
    <name evidence="8" type="ORF">ACFQ22_07860</name>
</gene>
<feature type="transmembrane region" description="Helical" evidence="6">
    <location>
        <begin position="226"/>
        <end position="245"/>
    </location>
</feature>
<proteinExistence type="predicted"/>
<evidence type="ECO:0000313" key="8">
    <source>
        <dbReference type="EMBL" id="MFD1125268.1"/>
    </source>
</evidence>
<dbReference type="InterPro" id="IPR020846">
    <property type="entry name" value="MFS_dom"/>
</dbReference>
<keyword evidence="4 6" id="KW-1133">Transmembrane helix</keyword>
<feature type="transmembrane region" description="Helical" evidence="6">
    <location>
        <begin position="12"/>
        <end position="37"/>
    </location>
</feature>
<feature type="transmembrane region" description="Helical" evidence="6">
    <location>
        <begin position="301"/>
        <end position="320"/>
    </location>
</feature>
<protein>
    <submittedName>
        <fullName evidence="8">MFS transporter</fullName>
    </submittedName>
</protein>
<keyword evidence="2" id="KW-0813">Transport</keyword>
<feature type="transmembrane region" description="Helical" evidence="6">
    <location>
        <begin position="266"/>
        <end position="286"/>
    </location>
</feature>
<evidence type="ECO:0000256" key="3">
    <source>
        <dbReference type="ARBA" id="ARBA00022692"/>
    </source>
</evidence>
<dbReference type="Pfam" id="PF07690">
    <property type="entry name" value="MFS_1"/>
    <property type="match status" value="2"/>
</dbReference>
<evidence type="ECO:0000256" key="6">
    <source>
        <dbReference type="SAM" id="Phobius"/>
    </source>
</evidence>
<feature type="transmembrane region" description="Helical" evidence="6">
    <location>
        <begin position="49"/>
        <end position="67"/>
    </location>
</feature>
<dbReference type="Gene3D" id="1.20.1250.20">
    <property type="entry name" value="MFS general substrate transporter like domains"/>
    <property type="match status" value="1"/>
</dbReference>
<evidence type="ECO:0000256" key="1">
    <source>
        <dbReference type="ARBA" id="ARBA00004651"/>
    </source>
</evidence>
<evidence type="ECO:0000259" key="7">
    <source>
        <dbReference type="PROSITE" id="PS50850"/>
    </source>
</evidence>
<reference evidence="9" key="1">
    <citation type="journal article" date="2019" name="Int. J. Syst. Evol. Microbiol.">
        <title>The Global Catalogue of Microorganisms (GCM) 10K type strain sequencing project: providing services to taxonomists for standard genome sequencing and annotation.</title>
        <authorList>
            <consortium name="The Broad Institute Genomics Platform"/>
            <consortium name="The Broad Institute Genome Sequencing Center for Infectious Disease"/>
            <person name="Wu L."/>
            <person name="Ma J."/>
        </authorList>
    </citation>
    <scope>NUCLEOTIDE SEQUENCE [LARGE SCALE GENOMIC DNA]</scope>
    <source>
        <strain evidence="9">CCUG 71848</strain>
    </source>
</reference>
<evidence type="ECO:0000256" key="2">
    <source>
        <dbReference type="ARBA" id="ARBA00022448"/>
    </source>
</evidence>
<name>A0ABW3PGN2_9LACO</name>
<dbReference type="Gene3D" id="1.20.1720.10">
    <property type="entry name" value="Multidrug resistance protein D"/>
    <property type="match status" value="1"/>
</dbReference>
<dbReference type="PANTHER" id="PTHR42718">
    <property type="entry name" value="MAJOR FACILITATOR SUPERFAMILY MULTIDRUG TRANSPORTER MFSC"/>
    <property type="match status" value="1"/>
</dbReference>
<feature type="transmembrane region" description="Helical" evidence="6">
    <location>
        <begin position="167"/>
        <end position="188"/>
    </location>
</feature>
<keyword evidence="3 6" id="KW-0812">Transmembrane</keyword>
<organism evidence="8 9">
    <name type="scientific">Lentilactobacillus raoultii</name>
    <dbReference type="NCBI Taxonomy" id="1987503"/>
    <lineage>
        <taxon>Bacteria</taxon>
        <taxon>Bacillati</taxon>
        <taxon>Bacillota</taxon>
        <taxon>Bacilli</taxon>
        <taxon>Lactobacillales</taxon>
        <taxon>Lactobacillaceae</taxon>
        <taxon>Lentilactobacillus</taxon>
    </lineage>
</organism>
<feature type="transmembrane region" description="Helical" evidence="6">
    <location>
        <begin position="438"/>
        <end position="464"/>
    </location>
</feature>
<dbReference type="CDD" id="cd17321">
    <property type="entry name" value="MFS_MMR_MDR_like"/>
    <property type="match status" value="1"/>
</dbReference>
<accession>A0ABW3PGN2</accession>
<evidence type="ECO:0000256" key="4">
    <source>
        <dbReference type="ARBA" id="ARBA00022989"/>
    </source>
</evidence>
<dbReference type="Proteomes" id="UP001597156">
    <property type="component" value="Unassembled WGS sequence"/>
</dbReference>
<feature type="transmembrane region" description="Helical" evidence="6">
    <location>
        <begin position="200"/>
        <end position="220"/>
    </location>
</feature>
<comment type="subcellular location">
    <subcellularLocation>
        <location evidence="1">Cell membrane</location>
        <topology evidence="1">Multi-pass membrane protein</topology>
    </subcellularLocation>
</comment>
<comment type="caution">
    <text evidence="8">The sequence shown here is derived from an EMBL/GenBank/DDBJ whole genome shotgun (WGS) entry which is preliminary data.</text>
</comment>
<dbReference type="EMBL" id="JBHTLH010000019">
    <property type="protein sequence ID" value="MFD1125268.1"/>
    <property type="molecule type" value="Genomic_DNA"/>
</dbReference>
<feature type="transmembrane region" description="Helical" evidence="6">
    <location>
        <begin position="394"/>
        <end position="418"/>
    </location>
</feature>
<feature type="domain" description="Major facilitator superfamily (MFS) profile" evidence="7">
    <location>
        <begin position="13"/>
        <end position="469"/>
    </location>
</feature>
<dbReference type="PANTHER" id="PTHR42718:SF9">
    <property type="entry name" value="MAJOR FACILITATOR SUPERFAMILY MULTIDRUG TRANSPORTER MFSC"/>
    <property type="match status" value="1"/>
</dbReference>
<sequence>MTTKTATPKIWWIFISISIFSFMSTLTSSVVNIAMPVMSRAMAVTTTQINWVASSYLVMTCMLLLPFGKLGDLYGKVKIFKIGTIIFTISSFFCGIDLGFGFLLICRGLQAIGASMTLSNNTGIITEVFPPKKRGLALGSFSSVVALGGVIGPGLGGLILATLSWHYIFWINVPLGIFAIMIGHLFLPKSGRSHQQPLDYLGLGSFGLMMGTLFIGLLWGQEVGFSNGWFEGLMVATVFLLIIFLRLEHHSSFPAVNLTLFKNVDFSLNLIATILVYALNFVVNIIEPLYLQENRLISPQITGLIMMSFPVIQIIIAPLAGSFADHTSDWQVYIIGIGILILGQVGLASVSHETSIGLLCLWLGLIGLGNGLFQGPNNVMVMEAVSKDQLGITSGLLGLSRNIGMTIGTISSSVLLFAGINHALGSVVHNYPVEQPNAFIFGMMVTFVVTASVFLLFLAVNLLFKLHRPSKKPLNNRLHD</sequence>
<feature type="transmembrane region" description="Helical" evidence="6">
    <location>
        <begin position="356"/>
        <end position="373"/>
    </location>
</feature>
<feature type="transmembrane region" description="Helical" evidence="6">
    <location>
        <begin position="332"/>
        <end position="350"/>
    </location>
</feature>
<evidence type="ECO:0000313" key="9">
    <source>
        <dbReference type="Proteomes" id="UP001597156"/>
    </source>
</evidence>
<dbReference type="PRINTS" id="PR01036">
    <property type="entry name" value="TCRTETB"/>
</dbReference>
<dbReference type="RefSeq" id="WP_225419072.1">
    <property type="nucleotide sequence ID" value="NZ_JBHTLH010000019.1"/>
</dbReference>
<keyword evidence="9" id="KW-1185">Reference proteome</keyword>
<keyword evidence="5 6" id="KW-0472">Membrane</keyword>
<dbReference type="InterPro" id="IPR011701">
    <property type="entry name" value="MFS"/>
</dbReference>